<dbReference type="InterPro" id="IPR032092">
    <property type="entry name" value="PilW"/>
</dbReference>
<sequence length="401" mass="41402">MQHISPSAHATHRDQSTNPELGLTLVELLVSLVVVGLLSIAVFSFFLNTSQSVSQQSANGEMWQRGRNALAIMRQAIESAGYGLPNYSQCPNGVVGINNASAQGGALVAITASAQSTGSGYSAPGGISTYQFQTVVGGGSFGGAPATTVQNHPGNSAGLFVSNTAPLDPGDLALIAPQGGGTCLLGQITNVVGKGTVNSDCNNGYTGNGALKTAGHIEFNSGKHGSCFQANPTQIFSLLTGTAGTPSLSGANLYDLGSQSFLFEQFAIQETPAGSTPTLYMTQYTGLQASPPTPQALATGVVDIQMQYGIGSNGSVQSWVPPEAYTPSATQSIVAVQLAMLIRSTRYLPNSLSPASFSILGQTYTVPTSGGPGCLQGNCRHYEYHLFQTVIPVRNGIWGSK</sequence>
<proteinExistence type="predicted"/>
<accession>A0A2I1DJ73</accession>
<protein>
    <submittedName>
        <fullName evidence="2">Pilus assembly protein PilW</fullName>
    </submittedName>
</protein>
<keyword evidence="1" id="KW-0812">Transmembrane</keyword>
<keyword evidence="3" id="KW-1185">Reference proteome</keyword>
<comment type="caution">
    <text evidence="2">The sequence shown here is derived from an EMBL/GenBank/DDBJ whole genome shotgun (WGS) entry which is preliminary data.</text>
</comment>
<evidence type="ECO:0000313" key="3">
    <source>
        <dbReference type="Proteomes" id="UP000234329"/>
    </source>
</evidence>
<feature type="transmembrane region" description="Helical" evidence="1">
    <location>
        <begin position="21"/>
        <end position="47"/>
    </location>
</feature>
<dbReference type="RefSeq" id="WP_101538456.1">
    <property type="nucleotide sequence ID" value="NZ_MXAV01000044.1"/>
</dbReference>
<name>A0A2I1DJ73_9PROT</name>
<keyword evidence="1" id="KW-1133">Transmembrane helix</keyword>
<organism evidence="2 3">
    <name type="scientific">Acidithiobacillus marinus</name>
    <dbReference type="NCBI Taxonomy" id="187490"/>
    <lineage>
        <taxon>Bacteria</taxon>
        <taxon>Pseudomonadati</taxon>
        <taxon>Pseudomonadota</taxon>
        <taxon>Acidithiobacillia</taxon>
        <taxon>Acidithiobacillales</taxon>
        <taxon>Acidithiobacillaceae</taxon>
        <taxon>Acidithiobacillus</taxon>
    </lineage>
</organism>
<keyword evidence="1" id="KW-0472">Membrane</keyword>
<dbReference type="InterPro" id="IPR045584">
    <property type="entry name" value="Pilin-like"/>
</dbReference>
<dbReference type="OrthoDB" id="8533459at2"/>
<evidence type="ECO:0000313" key="2">
    <source>
        <dbReference type="EMBL" id="PKY09926.1"/>
    </source>
</evidence>
<reference evidence="2 3" key="1">
    <citation type="submission" date="2017-03" db="EMBL/GenBank/DDBJ databases">
        <title>Draft genime sequence of the acidophilic sulfur-oxidizing bacterium Acidithiobacillus sp. SH, isolated from seawater.</title>
        <authorList>
            <person name="Sharmin S."/>
            <person name="Tokuhisa M."/>
            <person name="Kanao T."/>
            <person name="Kamimura K."/>
        </authorList>
    </citation>
    <scope>NUCLEOTIDE SEQUENCE [LARGE SCALE GENOMIC DNA]</scope>
    <source>
        <strain evidence="2 3">SH</strain>
    </source>
</reference>
<dbReference type="SUPFAM" id="SSF54523">
    <property type="entry name" value="Pili subunits"/>
    <property type="match status" value="1"/>
</dbReference>
<gene>
    <name evidence="2" type="ORF">B1757_11530</name>
</gene>
<dbReference type="GO" id="GO:0043683">
    <property type="term" value="P:type IV pilus assembly"/>
    <property type="evidence" value="ECO:0007669"/>
    <property type="project" value="InterPro"/>
</dbReference>
<evidence type="ECO:0000256" key="1">
    <source>
        <dbReference type="SAM" id="Phobius"/>
    </source>
</evidence>
<dbReference type="EMBL" id="MXAV01000044">
    <property type="protein sequence ID" value="PKY09926.1"/>
    <property type="molecule type" value="Genomic_DNA"/>
</dbReference>
<dbReference type="InParanoid" id="A0A2I1DJ73"/>
<dbReference type="Proteomes" id="UP000234329">
    <property type="component" value="Unassembled WGS sequence"/>
</dbReference>
<dbReference type="AlphaFoldDB" id="A0A2I1DJ73"/>
<dbReference type="Pfam" id="PF16074">
    <property type="entry name" value="PilW"/>
    <property type="match status" value="1"/>
</dbReference>